<accession>A0AAV4CSG1</accession>
<keyword evidence="2" id="KW-1185">Reference proteome</keyword>
<sequence length="153" mass="17322">MQQIAFEGQRKPASFKKFVQCRFQILTADRREGYNKGTFTKDRSQKIRIGRLETPIGRRGFKGIINQYATVKIDDCLQAEHANQTEEQAESDTVAFSEAAIKWPVVICLLSHSRSCREPCDMCMVPAPDTLVDFIKSCRKVLLYGLVGAIVFT</sequence>
<reference evidence="1 2" key="1">
    <citation type="journal article" date="2021" name="Elife">
        <title>Chloroplast acquisition without the gene transfer in kleptoplastic sea slugs, Plakobranchus ocellatus.</title>
        <authorList>
            <person name="Maeda T."/>
            <person name="Takahashi S."/>
            <person name="Yoshida T."/>
            <person name="Shimamura S."/>
            <person name="Takaki Y."/>
            <person name="Nagai Y."/>
            <person name="Toyoda A."/>
            <person name="Suzuki Y."/>
            <person name="Arimoto A."/>
            <person name="Ishii H."/>
            <person name="Satoh N."/>
            <person name="Nishiyama T."/>
            <person name="Hasebe M."/>
            <person name="Maruyama T."/>
            <person name="Minagawa J."/>
            <person name="Obokata J."/>
            <person name="Shigenobu S."/>
        </authorList>
    </citation>
    <scope>NUCLEOTIDE SEQUENCE [LARGE SCALE GENOMIC DNA]</scope>
</reference>
<name>A0AAV4CSG1_9GAST</name>
<comment type="caution">
    <text evidence="1">The sequence shown here is derived from an EMBL/GenBank/DDBJ whole genome shotgun (WGS) entry which is preliminary data.</text>
</comment>
<gene>
    <name evidence="1" type="ORF">PoB_006129300</name>
</gene>
<proteinExistence type="predicted"/>
<dbReference type="EMBL" id="BLXT01006932">
    <property type="protein sequence ID" value="GFO34788.1"/>
    <property type="molecule type" value="Genomic_DNA"/>
</dbReference>
<dbReference type="AlphaFoldDB" id="A0AAV4CSG1"/>
<evidence type="ECO:0000313" key="2">
    <source>
        <dbReference type="Proteomes" id="UP000735302"/>
    </source>
</evidence>
<protein>
    <submittedName>
        <fullName evidence="1">Uncharacterized protein</fullName>
    </submittedName>
</protein>
<organism evidence="1 2">
    <name type="scientific">Plakobranchus ocellatus</name>
    <dbReference type="NCBI Taxonomy" id="259542"/>
    <lineage>
        <taxon>Eukaryota</taxon>
        <taxon>Metazoa</taxon>
        <taxon>Spiralia</taxon>
        <taxon>Lophotrochozoa</taxon>
        <taxon>Mollusca</taxon>
        <taxon>Gastropoda</taxon>
        <taxon>Heterobranchia</taxon>
        <taxon>Euthyneura</taxon>
        <taxon>Panpulmonata</taxon>
        <taxon>Sacoglossa</taxon>
        <taxon>Placobranchoidea</taxon>
        <taxon>Plakobranchidae</taxon>
        <taxon>Plakobranchus</taxon>
    </lineage>
</organism>
<evidence type="ECO:0000313" key="1">
    <source>
        <dbReference type="EMBL" id="GFO34788.1"/>
    </source>
</evidence>
<dbReference type="Proteomes" id="UP000735302">
    <property type="component" value="Unassembled WGS sequence"/>
</dbReference>